<dbReference type="RefSeq" id="WP_268608630.1">
    <property type="nucleotide sequence ID" value="NZ_CP113797.1"/>
</dbReference>
<evidence type="ECO:0000313" key="2">
    <source>
        <dbReference type="Proteomes" id="UP001163152"/>
    </source>
</evidence>
<sequence length="154" mass="17759">MNQGELIQYAYGDWKYYALGQQDWENTIAAVLIPTQGALGRRIFTSLTEFQQTSQQEQATILSVAVASAKVEQLRQELNQRFDRQLSTYTENPDTGLTLVRDEQDYTLLHNSNHELVEWLQALDCRVRGFVLWANFRTTQLVSTVVKQLSNFKP</sequence>
<accession>A0A9E9C3K9</accession>
<keyword evidence="2" id="KW-1185">Reference proteome</keyword>
<gene>
    <name evidence="1" type="ORF">OXH18_18090</name>
</gene>
<organism evidence="1 2">
    <name type="scientific">Thermocoleostomius sinensis A174</name>
    <dbReference type="NCBI Taxonomy" id="2016057"/>
    <lineage>
        <taxon>Bacteria</taxon>
        <taxon>Bacillati</taxon>
        <taxon>Cyanobacteriota</taxon>
        <taxon>Cyanophyceae</taxon>
        <taxon>Oculatellales</taxon>
        <taxon>Oculatellaceae</taxon>
        <taxon>Thermocoleostomius</taxon>
    </lineage>
</organism>
<protein>
    <submittedName>
        <fullName evidence="1">DUF2459 domain-containing protein</fullName>
    </submittedName>
</protein>
<evidence type="ECO:0000313" key="1">
    <source>
        <dbReference type="EMBL" id="WAL59071.1"/>
    </source>
</evidence>
<reference evidence="1" key="1">
    <citation type="submission" date="2022-12" db="EMBL/GenBank/DDBJ databases">
        <title>Polyphasic identification of a Novel Hot-Spring Cyanobacterium Ocullathermofonsia sinensis gen nov. sp. nov. and Genomic Insights on its Adaptations to the Thermal Habitat.</title>
        <authorList>
            <person name="Daroch M."/>
            <person name="Tang J."/>
            <person name="Jiang Y."/>
        </authorList>
    </citation>
    <scope>NUCLEOTIDE SEQUENCE</scope>
    <source>
        <strain evidence="1">PKUAC-SCTA174</strain>
    </source>
</reference>
<dbReference type="AlphaFoldDB" id="A0A9E9C3K9"/>
<dbReference type="Proteomes" id="UP001163152">
    <property type="component" value="Chromosome"/>
</dbReference>
<dbReference type="KEGG" id="tsin:OXH18_18090"/>
<dbReference type="EMBL" id="CP113797">
    <property type="protein sequence ID" value="WAL59071.1"/>
    <property type="molecule type" value="Genomic_DNA"/>
</dbReference>
<proteinExistence type="predicted"/>
<name>A0A9E9C3K9_9CYAN</name>